<organism evidence="1 2">
    <name type="scientific">Deinococcus cellulosilyticus (strain DSM 18568 / NBRC 106333 / KACC 11606 / 5516J-15)</name>
    <dbReference type="NCBI Taxonomy" id="1223518"/>
    <lineage>
        <taxon>Bacteria</taxon>
        <taxon>Thermotogati</taxon>
        <taxon>Deinococcota</taxon>
        <taxon>Deinococci</taxon>
        <taxon>Deinococcales</taxon>
        <taxon>Deinococcaceae</taxon>
        <taxon>Deinococcus</taxon>
    </lineage>
</organism>
<comment type="caution">
    <text evidence="1">The sequence shown here is derived from an EMBL/GenBank/DDBJ whole genome shotgun (WGS) entry which is preliminary data.</text>
</comment>
<name>A0A511MZY1_DEIC1</name>
<dbReference type="AlphaFoldDB" id="A0A511MZY1"/>
<keyword evidence="2" id="KW-1185">Reference proteome</keyword>
<sequence>MKRKAKKTVSPALESDQDRVAAFLSFSPEVQKAYLRAMQSIDPSALTYLETHPEASKVLKQFQLEEVLSDTLKGLKR</sequence>
<dbReference type="EMBL" id="BJXB01000006">
    <property type="protein sequence ID" value="GEM46154.1"/>
    <property type="molecule type" value="Genomic_DNA"/>
</dbReference>
<dbReference type="RefSeq" id="WP_146883968.1">
    <property type="nucleotide sequence ID" value="NZ_BJXB01000006.1"/>
</dbReference>
<accession>A0A511MZY1</accession>
<evidence type="ECO:0000313" key="2">
    <source>
        <dbReference type="Proteomes" id="UP000321306"/>
    </source>
</evidence>
<evidence type="ECO:0000313" key="1">
    <source>
        <dbReference type="EMBL" id="GEM46154.1"/>
    </source>
</evidence>
<dbReference type="OrthoDB" id="9854534at2"/>
<proteinExistence type="predicted"/>
<dbReference type="Proteomes" id="UP000321306">
    <property type="component" value="Unassembled WGS sequence"/>
</dbReference>
<gene>
    <name evidence="1" type="ORF">DC3_17890</name>
</gene>
<reference evidence="1 2" key="1">
    <citation type="submission" date="2019-07" db="EMBL/GenBank/DDBJ databases">
        <title>Whole genome shotgun sequence of Deinococcus cellulosilyticus NBRC 106333.</title>
        <authorList>
            <person name="Hosoyama A."/>
            <person name="Uohara A."/>
            <person name="Ohji S."/>
            <person name="Ichikawa N."/>
        </authorList>
    </citation>
    <scope>NUCLEOTIDE SEQUENCE [LARGE SCALE GENOMIC DNA]</scope>
    <source>
        <strain evidence="1 2">NBRC 106333</strain>
    </source>
</reference>
<protein>
    <submittedName>
        <fullName evidence="1">Uncharacterized protein</fullName>
    </submittedName>
</protein>